<dbReference type="EMBL" id="OU892277">
    <property type="protein sequence ID" value="CAG9760497.1"/>
    <property type="molecule type" value="Genomic_DNA"/>
</dbReference>
<feature type="compositionally biased region" description="Polar residues" evidence="1">
    <location>
        <begin position="109"/>
        <end position="118"/>
    </location>
</feature>
<evidence type="ECO:0000256" key="1">
    <source>
        <dbReference type="SAM" id="MobiDB-lite"/>
    </source>
</evidence>
<evidence type="ECO:0000313" key="3">
    <source>
        <dbReference type="Proteomes" id="UP001152799"/>
    </source>
</evidence>
<accession>A0A9N9MHP1</accession>
<dbReference type="Proteomes" id="UP001152799">
    <property type="component" value="Chromosome 1"/>
</dbReference>
<proteinExistence type="predicted"/>
<reference evidence="2" key="1">
    <citation type="submission" date="2022-01" db="EMBL/GenBank/DDBJ databases">
        <authorList>
            <person name="King R."/>
        </authorList>
    </citation>
    <scope>NUCLEOTIDE SEQUENCE</scope>
</reference>
<name>A0A9N9MHP1_9CUCU</name>
<keyword evidence="3" id="KW-1185">Reference proteome</keyword>
<organism evidence="2 3">
    <name type="scientific">Ceutorhynchus assimilis</name>
    <name type="common">cabbage seed weevil</name>
    <dbReference type="NCBI Taxonomy" id="467358"/>
    <lineage>
        <taxon>Eukaryota</taxon>
        <taxon>Metazoa</taxon>
        <taxon>Ecdysozoa</taxon>
        <taxon>Arthropoda</taxon>
        <taxon>Hexapoda</taxon>
        <taxon>Insecta</taxon>
        <taxon>Pterygota</taxon>
        <taxon>Neoptera</taxon>
        <taxon>Endopterygota</taxon>
        <taxon>Coleoptera</taxon>
        <taxon>Polyphaga</taxon>
        <taxon>Cucujiformia</taxon>
        <taxon>Curculionidae</taxon>
        <taxon>Ceutorhynchinae</taxon>
        <taxon>Ceutorhynchus</taxon>
    </lineage>
</organism>
<feature type="region of interest" description="Disordered" evidence="1">
    <location>
        <begin position="85"/>
        <end position="143"/>
    </location>
</feature>
<feature type="region of interest" description="Disordered" evidence="1">
    <location>
        <begin position="38"/>
        <end position="69"/>
    </location>
</feature>
<dbReference type="AlphaFoldDB" id="A0A9N9MHP1"/>
<protein>
    <submittedName>
        <fullName evidence="2">Uncharacterized protein</fullName>
    </submittedName>
</protein>
<gene>
    <name evidence="2" type="ORF">CEUTPL_LOCUS1225</name>
</gene>
<sequence length="143" mass="16532">MQEEFSWLRKKFDLMKESMHKKLDGIKNIVKKEQQIRQQHEKTVKNSAAHIRNAGTDTTDRDHVLNETNTTEVATTSLARTMKITKQQNKTAKKKKQKILQQRQKTKTPQPICQNLTDTENDASAVVEQKQIDQTEKSTINGE</sequence>
<evidence type="ECO:0000313" key="2">
    <source>
        <dbReference type="EMBL" id="CAG9760497.1"/>
    </source>
</evidence>